<keyword evidence="5 8" id="KW-1133">Transmembrane helix</keyword>
<keyword evidence="6 8" id="KW-0472">Membrane</keyword>
<dbReference type="GO" id="GO:0005044">
    <property type="term" value="F:scavenger receptor activity"/>
    <property type="evidence" value="ECO:0007669"/>
    <property type="project" value="TreeGrafter"/>
</dbReference>
<evidence type="ECO:0000256" key="2">
    <source>
        <dbReference type="ARBA" id="ARBA00010532"/>
    </source>
</evidence>
<gene>
    <name evidence="10" type="primary">LOC107269357</name>
</gene>
<dbReference type="PANTHER" id="PTHR11923">
    <property type="entry name" value="SCAVENGER RECEPTOR CLASS B TYPE-1 SR-B1"/>
    <property type="match status" value="1"/>
</dbReference>
<feature type="transmembrane region" description="Helical" evidence="8">
    <location>
        <begin position="464"/>
        <end position="497"/>
    </location>
</feature>
<organism evidence="9 10">
    <name type="scientific">Cephus cinctus</name>
    <name type="common">Wheat stem sawfly</name>
    <dbReference type="NCBI Taxonomy" id="211228"/>
    <lineage>
        <taxon>Eukaryota</taxon>
        <taxon>Metazoa</taxon>
        <taxon>Ecdysozoa</taxon>
        <taxon>Arthropoda</taxon>
        <taxon>Hexapoda</taxon>
        <taxon>Insecta</taxon>
        <taxon>Pterygota</taxon>
        <taxon>Neoptera</taxon>
        <taxon>Endopterygota</taxon>
        <taxon>Hymenoptera</taxon>
        <taxon>Cephoidea</taxon>
        <taxon>Cephidae</taxon>
        <taxon>Cephus</taxon>
    </lineage>
</organism>
<keyword evidence="3" id="KW-1003">Cell membrane</keyword>
<dbReference type="PRINTS" id="PR01609">
    <property type="entry name" value="CD36FAMILY"/>
</dbReference>
<comment type="similarity">
    <text evidence="2">Belongs to the CD36 family.</text>
</comment>
<comment type="subcellular location">
    <subcellularLocation>
        <location evidence="1">Cell membrane</location>
    </subcellularLocation>
</comment>
<sequence>MVAAVIDDAVEMEIIDENEENSNPSSIVTSPNKMSVTSVKLSIIFGFAAAALSVGLTLGILWPNLFPSILFRQLILSPASISFGFWKETPIPMYLEMYLFNWTNADEFNSHATTKPNFVELGPYVFKEVDYKVNEVWHDNGTVTFQQKRVWHFEESMSKGSLSDKVTNLNAIATTIAYTIRHRSRFIRETVNTLIRTAGETIITTKTAGELLFDGYKDPVLEAGSVANYSGIPFDKFAWFYGRNNSETYDGIFNMFTGATDIHKIGSIEKWKYSNRTKFAGYCGIVNGTNGDLWPPLPDNKTVSIFSSDLCTSLSLTMQNTTVHQGLVGTKYVSDKNMLDNGTNVPSRKCFCNEVECQPSGVLNISSCKFGAPAFISLPHFYLADESYRNSITGMNPNKEKHEFSMTFEPTTGIPIQIRATVQISLLVQPDDAMSLFRNVPKTYVPMMWFAQRADLPSSYASGIIFLLILPTLGCVIFYGIAGIGVLLFFIGSVLFVRRRRGHNEEQKLIAKKVKTDVSPIVDEF</sequence>
<evidence type="ECO:0000256" key="7">
    <source>
        <dbReference type="ARBA" id="ARBA00023180"/>
    </source>
</evidence>
<protein>
    <submittedName>
        <fullName evidence="10">Protein croquemort isoform X1</fullName>
    </submittedName>
</protein>
<keyword evidence="9" id="KW-1185">Reference proteome</keyword>
<reference evidence="10" key="1">
    <citation type="submission" date="2025-08" db="UniProtKB">
        <authorList>
            <consortium name="RefSeq"/>
        </authorList>
    </citation>
    <scope>IDENTIFICATION</scope>
</reference>
<evidence type="ECO:0000256" key="1">
    <source>
        <dbReference type="ARBA" id="ARBA00004236"/>
    </source>
</evidence>
<evidence type="ECO:0000313" key="9">
    <source>
        <dbReference type="Proteomes" id="UP000694920"/>
    </source>
</evidence>
<name>A0AAJ7FM38_CEPCN</name>
<evidence type="ECO:0000256" key="8">
    <source>
        <dbReference type="SAM" id="Phobius"/>
    </source>
</evidence>
<accession>A0AAJ7FM38</accession>
<dbReference type="Pfam" id="PF01130">
    <property type="entry name" value="CD36"/>
    <property type="match status" value="1"/>
</dbReference>
<evidence type="ECO:0000256" key="4">
    <source>
        <dbReference type="ARBA" id="ARBA00022692"/>
    </source>
</evidence>
<evidence type="ECO:0000256" key="6">
    <source>
        <dbReference type="ARBA" id="ARBA00023136"/>
    </source>
</evidence>
<dbReference type="GO" id="GO:0005886">
    <property type="term" value="C:plasma membrane"/>
    <property type="evidence" value="ECO:0007669"/>
    <property type="project" value="UniProtKB-SubCell"/>
</dbReference>
<keyword evidence="4 8" id="KW-0812">Transmembrane</keyword>
<proteinExistence type="inferred from homology"/>
<dbReference type="RefSeq" id="XP_015598592.1">
    <property type="nucleotide sequence ID" value="XM_015743106.2"/>
</dbReference>
<evidence type="ECO:0000256" key="3">
    <source>
        <dbReference type="ARBA" id="ARBA00022475"/>
    </source>
</evidence>
<feature type="transmembrane region" description="Helical" evidence="8">
    <location>
        <begin position="41"/>
        <end position="62"/>
    </location>
</feature>
<dbReference type="KEGG" id="ccin:107269357"/>
<dbReference type="GeneID" id="107269357"/>
<keyword evidence="7" id="KW-0325">Glycoprotein</keyword>
<evidence type="ECO:0000256" key="5">
    <source>
        <dbReference type="ARBA" id="ARBA00022989"/>
    </source>
</evidence>
<dbReference type="GO" id="GO:0005737">
    <property type="term" value="C:cytoplasm"/>
    <property type="evidence" value="ECO:0007669"/>
    <property type="project" value="TreeGrafter"/>
</dbReference>
<dbReference type="InterPro" id="IPR002159">
    <property type="entry name" value="CD36_fam"/>
</dbReference>
<dbReference type="AlphaFoldDB" id="A0AAJ7FM38"/>
<dbReference type="PANTHER" id="PTHR11923:SF114">
    <property type="entry name" value="FI02050P-RELATED"/>
    <property type="match status" value="1"/>
</dbReference>
<dbReference type="Proteomes" id="UP000694920">
    <property type="component" value="Unplaced"/>
</dbReference>
<evidence type="ECO:0000313" key="10">
    <source>
        <dbReference type="RefSeq" id="XP_015598592.1"/>
    </source>
</evidence>